<feature type="disulfide bond" evidence="2">
    <location>
        <begin position="73"/>
        <end position="88"/>
    </location>
</feature>
<comment type="caution">
    <text evidence="3">The sequence shown here is derived from an EMBL/GenBank/DDBJ whole genome shotgun (WGS) entry which is preliminary data.</text>
</comment>
<dbReference type="Gene3D" id="4.10.400.10">
    <property type="entry name" value="Low-density Lipoprotein Receptor"/>
    <property type="match status" value="1"/>
</dbReference>
<organism evidence="3 4">
    <name type="scientific">Scylla paramamosain</name>
    <name type="common">Mud crab</name>
    <dbReference type="NCBI Taxonomy" id="85552"/>
    <lineage>
        <taxon>Eukaryota</taxon>
        <taxon>Metazoa</taxon>
        <taxon>Ecdysozoa</taxon>
        <taxon>Arthropoda</taxon>
        <taxon>Crustacea</taxon>
        <taxon>Multicrustacea</taxon>
        <taxon>Malacostraca</taxon>
        <taxon>Eumalacostraca</taxon>
        <taxon>Eucarida</taxon>
        <taxon>Decapoda</taxon>
        <taxon>Pleocyemata</taxon>
        <taxon>Brachyura</taxon>
        <taxon>Eubrachyura</taxon>
        <taxon>Portunoidea</taxon>
        <taxon>Portunidae</taxon>
        <taxon>Portuninae</taxon>
        <taxon>Scylla</taxon>
    </lineage>
</organism>
<comment type="caution">
    <text evidence="2">Lacks conserved residue(s) required for the propagation of feature annotation.</text>
</comment>
<dbReference type="InterPro" id="IPR023415">
    <property type="entry name" value="LDLR_class-A_CS"/>
</dbReference>
<evidence type="ECO:0000256" key="2">
    <source>
        <dbReference type="PROSITE-ProRule" id="PRU00124"/>
    </source>
</evidence>
<dbReference type="InterPro" id="IPR002172">
    <property type="entry name" value="LDrepeatLR_classA_rpt"/>
</dbReference>
<evidence type="ECO:0000256" key="1">
    <source>
        <dbReference type="ARBA" id="ARBA00023157"/>
    </source>
</evidence>
<dbReference type="CDD" id="cd00112">
    <property type="entry name" value="LDLa"/>
    <property type="match status" value="1"/>
</dbReference>
<name>A0AAW0UGP0_SCYPA</name>
<evidence type="ECO:0000313" key="3">
    <source>
        <dbReference type="EMBL" id="KAK8398799.1"/>
    </source>
</evidence>
<keyword evidence="1 2" id="KW-1015">Disulfide bond</keyword>
<dbReference type="SUPFAM" id="SSF57424">
    <property type="entry name" value="LDL receptor-like module"/>
    <property type="match status" value="1"/>
</dbReference>
<dbReference type="Pfam" id="PF00057">
    <property type="entry name" value="Ldl_recept_a"/>
    <property type="match status" value="1"/>
</dbReference>
<evidence type="ECO:0000313" key="4">
    <source>
        <dbReference type="Proteomes" id="UP001487740"/>
    </source>
</evidence>
<dbReference type="EMBL" id="JARAKH010000012">
    <property type="protein sequence ID" value="KAK8398799.1"/>
    <property type="molecule type" value="Genomic_DNA"/>
</dbReference>
<sequence length="114" mass="12297">MREIQSASTRVSRRTASAPLKQTHNMKTCGYLAVLLLAIVGVVVAVTEAPANRECSKGDFNCGTHCIPAQYVCDGFFDCPTGDDELDCSEGNFPHAIADDHVGMDAPTFDLEFL</sequence>
<dbReference type="AlphaFoldDB" id="A0AAW0UGP0"/>
<dbReference type="PROSITE" id="PS50068">
    <property type="entry name" value="LDLRA_2"/>
    <property type="match status" value="1"/>
</dbReference>
<dbReference type="PROSITE" id="PS01209">
    <property type="entry name" value="LDLRA_1"/>
    <property type="match status" value="1"/>
</dbReference>
<reference evidence="3 4" key="1">
    <citation type="submission" date="2023-03" db="EMBL/GenBank/DDBJ databases">
        <title>High-quality genome of Scylla paramamosain provides insights in environmental adaptation.</title>
        <authorList>
            <person name="Zhang L."/>
        </authorList>
    </citation>
    <scope>NUCLEOTIDE SEQUENCE [LARGE SCALE GENOMIC DNA]</scope>
    <source>
        <strain evidence="3">LZ_2023a</strain>
        <tissue evidence="3">Muscle</tissue>
    </source>
</reference>
<proteinExistence type="predicted"/>
<gene>
    <name evidence="3" type="ORF">O3P69_004117</name>
</gene>
<keyword evidence="4" id="KW-1185">Reference proteome</keyword>
<dbReference type="InterPro" id="IPR036055">
    <property type="entry name" value="LDL_receptor-like_sf"/>
</dbReference>
<protein>
    <submittedName>
        <fullName evidence="3">Uncharacterized protein</fullName>
    </submittedName>
</protein>
<dbReference type="SMART" id="SM00192">
    <property type="entry name" value="LDLa"/>
    <property type="match status" value="1"/>
</dbReference>
<dbReference type="Proteomes" id="UP001487740">
    <property type="component" value="Unassembled WGS sequence"/>
</dbReference>
<accession>A0AAW0UGP0</accession>